<keyword evidence="1" id="KW-0479">Metal-binding</keyword>
<feature type="compositionally biased region" description="Polar residues" evidence="2">
    <location>
        <begin position="146"/>
        <end position="155"/>
    </location>
</feature>
<evidence type="ECO:0000256" key="1">
    <source>
        <dbReference type="PROSITE-ProRule" id="PRU00723"/>
    </source>
</evidence>
<feature type="compositionally biased region" description="Basic and acidic residues" evidence="2">
    <location>
        <begin position="247"/>
        <end position="256"/>
    </location>
</feature>
<feature type="region of interest" description="Disordered" evidence="2">
    <location>
        <begin position="1"/>
        <end position="123"/>
    </location>
</feature>
<evidence type="ECO:0000256" key="2">
    <source>
        <dbReference type="SAM" id="MobiDB-lite"/>
    </source>
</evidence>
<feature type="zinc finger region" description="C3H1-type" evidence="1">
    <location>
        <begin position="277"/>
        <end position="300"/>
    </location>
</feature>
<feature type="compositionally biased region" description="Low complexity" evidence="2">
    <location>
        <begin position="168"/>
        <end position="180"/>
    </location>
</feature>
<dbReference type="InterPro" id="IPR000571">
    <property type="entry name" value="Znf_CCCH"/>
</dbReference>
<sequence>MVCSAAAAGRDLASVAAAASGGSRSTGTRTDSRRRRSVQRAGRRAGRQAGRQEGRKAGRQAVREPEQGGAARAASRGASSGSPQFWNGRHSDSGAAPGMSADPGAPGAALEMPGEGGAEGSHVAPYKNSFLELVHVEPHLRRAQSDSDLWSSSGGCPSRPEDDASLVAGRGRLPGRAGAASTSMQELLAGGADGRSSPGGSADEDGHRRPAGTAATAAPAPAREPTRTDKHAGWQVNDRTAGSGLEGRGKKDDGQEELAKLESSRGAATHATGNCKPCIYHNASSGCARGVSCKFCHEPHERKQRARPSKATRLQCKKLAENFGTAKGQPDTEANPGPLALVSDTYLATMGIMCAAERKYMRSILSARSRQSSGQQATAPCGRTVSA</sequence>
<feature type="compositionally biased region" description="Low complexity" evidence="2">
    <location>
        <begin position="68"/>
        <end position="82"/>
    </location>
</feature>
<proteinExistence type="predicted"/>
<dbReference type="PROSITE" id="PS50103">
    <property type="entry name" value="ZF_C3H1"/>
    <property type="match status" value="1"/>
</dbReference>
<feature type="compositionally biased region" description="Basic and acidic residues" evidence="2">
    <location>
        <begin position="50"/>
        <end position="66"/>
    </location>
</feature>
<dbReference type="Proteomes" id="UP001189429">
    <property type="component" value="Unassembled WGS sequence"/>
</dbReference>
<organism evidence="4 5">
    <name type="scientific">Prorocentrum cordatum</name>
    <dbReference type="NCBI Taxonomy" id="2364126"/>
    <lineage>
        <taxon>Eukaryota</taxon>
        <taxon>Sar</taxon>
        <taxon>Alveolata</taxon>
        <taxon>Dinophyceae</taxon>
        <taxon>Prorocentrales</taxon>
        <taxon>Prorocentraceae</taxon>
        <taxon>Prorocentrum</taxon>
    </lineage>
</organism>
<keyword evidence="1" id="KW-0862">Zinc</keyword>
<accession>A0ABN9VGF1</accession>
<evidence type="ECO:0000313" key="5">
    <source>
        <dbReference type="Proteomes" id="UP001189429"/>
    </source>
</evidence>
<keyword evidence="5" id="KW-1185">Reference proteome</keyword>
<evidence type="ECO:0000259" key="3">
    <source>
        <dbReference type="PROSITE" id="PS50103"/>
    </source>
</evidence>
<feature type="compositionally biased region" description="Basic residues" evidence="2">
    <location>
        <begin position="32"/>
        <end position="46"/>
    </location>
</feature>
<reference evidence="4" key="1">
    <citation type="submission" date="2023-10" db="EMBL/GenBank/DDBJ databases">
        <authorList>
            <person name="Chen Y."/>
            <person name="Shah S."/>
            <person name="Dougan E. K."/>
            <person name="Thang M."/>
            <person name="Chan C."/>
        </authorList>
    </citation>
    <scope>NUCLEOTIDE SEQUENCE [LARGE SCALE GENOMIC DNA]</scope>
</reference>
<dbReference type="EMBL" id="CAUYUJ010017115">
    <property type="protein sequence ID" value="CAK0871901.1"/>
    <property type="molecule type" value="Genomic_DNA"/>
</dbReference>
<protein>
    <recommendedName>
        <fullName evidence="3">C3H1-type domain-containing protein</fullName>
    </recommendedName>
</protein>
<feature type="domain" description="C3H1-type" evidence="3">
    <location>
        <begin position="277"/>
        <end position="300"/>
    </location>
</feature>
<comment type="caution">
    <text evidence="4">The sequence shown here is derived from an EMBL/GenBank/DDBJ whole genome shotgun (WGS) entry which is preliminary data.</text>
</comment>
<feature type="compositionally biased region" description="Low complexity" evidence="2">
    <location>
        <begin position="1"/>
        <end position="29"/>
    </location>
</feature>
<gene>
    <name evidence="4" type="ORF">PCOR1329_LOCUS57560</name>
</gene>
<evidence type="ECO:0000313" key="4">
    <source>
        <dbReference type="EMBL" id="CAK0871901.1"/>
    </source>
</evidence>
<feature type="region of interest" description="Disordered" evidence="2">
    <location>
        <begin position="367"/>
        <end position="387"/>
    </location>
</feature>
<feature type="compositionally biased region" description="Low complexity" evidence="2">
    <location>
        <begin position="211"/>
        <end position="223"/>
    </location>
</feature>
<name>A0ABN9VGF1_9DINO</name>
<feature type="compositionally biased region" description="Low complexity" evidence="2">
    <location>
        <begin position="367"/>
        <end position="377"/>
    </location>
</feature>
<keyword evidence="1" id="KW-0863">Zinc-finger</keyword>
<feature type="region of interest" description="Disordered" evidence="2">
    <location>
        <begin position="142"/>
        <end position="256"/>
    </location>
</feature>